<gene>
    <name evidence="1" type="ORF">H5P30_12715</name>
</gene>
<dbReference type="AlphaFoldDB" id="A0A7X1AZ46"/>
<dbReference type="Proteomes" id="UP000525652">
    <property type="component" value="Unassembled WGS sequence"/>
</dbReference>
<evidence type="ECO:0000313" key="2">
    <source>
        <dbReference type="Proteomes" id="UP000525652"/>
    </source>
</evidence>
<protein>
    <submittedName>
        <fullName evidence="1">Uncharacterized protein</fullName>
    </submittedName>
</protein>
<dbReference type="EMBL" id="JACHVA010000101">
    <property type="protein sequence ID" value="MBC2602637.1"/>
    <property type="molecule type" value="Genomic_DNA"/>
</dbReference>
<keyword evidence="2" id="KW-1185">Reference proteome</keyword>
<proteinExistence type="predicted"/>
<name>A0A7X1AZ46_9BACT</name>
<reference evidence="1 2" key="1">
    <citation type="submission" date="2020-07" db="EMBL/GenBank/DDBJ databases">
        <authorList>
            <person name="Feng X."/>
        </authorList>
    </citation>
    <scope>NUCLEOTIDE SEQUENCE [LARGE SCALE GENOMIC DNA]</scope>
    <source>
        <strain evidence="1 2">JCM14086</strain>
    </source>
</reference>
<dbReference type="RefSeq" id="WP_185693303.1">
    <property type="nucleotide sequence ID" value="NZ_JACHVA010000101.1"/>
</dbReference>
<organism evidence="1 2">
    <name type="scientific">Puniceicoccus vermicola</name>
    <dbReference type="NCBI Taxonomy" id="388746"/>
    <lineage>
        <taxon>Bacteria</taxon>
        <taxon>Pseudomonadati</taxon>
        <taxon>Verrucomicrobiota</taxon>
        <taxon>Opitutia</taxon>
        <taxon>Puniceicoccales</taxon>
        <taxon>Puniceicoccaceae</taxon>
        <taxon>Puniceicoccus</taxon>
    </lineage>
</organism>
<accession>A0A7X1AZ46</accession>
<evidence type="ECO:0000313" key="1">
    <source>
        <dbReference type="EMBL" id="MBC2602637.1"/>
    </source>
</evidence>
<comment type="caution">
    <text evidence="1">The sequence shown here is derived from an EMBL/GenBank/DDBJ whole genome shotgun (WGS) entry which is preliminary data.</text>
</comment>
<sequence>MLSSERVSNPVSVRYAWAGDPFFANLRNSDGLPAEPFRTDEWLPYERTLE</sequence>